<comment type="caution">
    <text evidence="2">The sequence shown here is derived from an EMBL/GenBank/DDBJ whole genome shotgun (WGS) entry which is preliminary data.</text>
</comment>
<organism evidence="2 3">
    <name type="scientific">Hymenobacter algoricola</name>
    <dbReference type="NCBI Taxonomy" id="486267"/>
    <lineage>
        <taxon>Bacteria</taxon>
        <taxon>Pseudomonadati</taxon>
        <taxon>Bacteroidota</taxon>
        <taxon>Cytophagia</taxon>
        <taxon>Cytophagales</taxon>
        <taxon>Hymenobacteraceae</taxon>
        <taxon>Hymenobacter</taxon>
    </lineage>
</organism>
<proteinExistence type="predicted"/>
<gene>
    <name evidence="2" type="ORF">GCM10022406_02780</name>
</gene>
<feature type="compositionally biased region" description="Basic and acidic residues" evidence="1">
    <location>
        <begin position="37"/>
        <end position="50"/>
    </location>
</feature>
<protein>
    <recommendedName>
        <fullName evidence="4">Secreted protein</fullName>
    </recommendedName>
</protein>
<feature type="compositionally biased region" description="Low complexity" evidence="1">
    <location>
        <begin position="92"/>
        <end position="108"/>
    </location>
</feature>
<feature type="region of interest" description="Disordered" evidence="1">
    <location>
        <begin position="16"/>
        <end position="108"/>
    </location>
</feature>
<dbReference type="EMBL" id="BAABDH010000003">
    <property type="protein sequence ID" value="GAA3919768.1"/>
    <property type="molecule type" value="Genomic_DNA"/>
</dbReference>
<evidence type="ECO:0008006" key="4">
    <source>
        <dbReference type="Google" id="ProtNLM"/>
    </source>
</evidence>
<name>A0ABP7MG28_9BACT</name>
<evidence type="ECO:0000313" key="3">
    <source>
        <dbReference type="Proteomes" id="UP001499909"/>
    </source>
</evidence>
<reference evidence="3" key="1">
    <citation type="journal article" date="2019" name="Int. J. Syst. Evol. Microbiol.">
        <title>The Global Catalogue of Microorganisms (GCM) 10K type strain sequencing project: providing services to taxonomists for standard genome sequencing and annotation.</title>
        <authorList>
            <consortium name="The Broad Institute Genomics Platform"/>
            <consortium name="The Broad Institute Genome Sequencing Center for Infectious Disease"/>
            <person name="Wu L."/>
            <person name="Ma J."/>
        </authorList>
    </citation>
    <scope>NUCLEOTIDE SEQUENCE [LARGE SCALE GENOMIC DNA]</scope>
    <source>
        <strain evidence="3">JCM 17214</strain>
    </source>
</reference>
<evidence type="ECO:0000313" key="2">
    <source>
        <dbReference type="EMBL" id="GAA3919768.1"/>
    </source>
</evidence>
<feature type="compositionally biased region" description="Polar residues" evidence="1">
    <location>
        <begin position="81"/>
        <end position="91"/>
    </location>
</feature>
<dbReference type="Proteomes" id="UP001499909">
    <property type="component" value="Unassembled WGS sequence"/>
</dbReference>
<accession>A0ABP7MG28</accession>
<keyword evidence="3" id="KW-1185">Reference proteome</keyword>
<sequence>MLLLVLGFGLLTEYSAQGQQRTSRAKPNRARSGAYSRYDRTGRRNEEDMRLAPGMRINMPSPPTTDYMGRPLKKKAPKPASANSTLTSGQTAPTPARKPAARPVRGRK</sequence>
<evidence type="ECO:0000256" key="1">
    <source>
        <dbReference type="SAM" id="MobiDB-lite"/>
    </source>
</evidence>